<dbReference type="VEuPathDB" id="FungiDB:DIURU_003649"/>
<feature type="compositionally biased region" description="Low complexity" evidence="1">
    <location>
        <begin position="131"/>
        <end position="155"/>
    </location>
</feature>
<comment type="caution">
    <text evidence="2">The sequence shown here is derived from an EMBL/GenBank/DDBJ whole genome shotgun (WGS) entry which is preliminary data.</text>
</comment>
<evidence type="ECO:0000313" key="3">
    <source>
        <dbReference type="Proteomes" id="UP000449547"/>
    </source>
</evidence>
<dbReference type="AlphaFoldDB" id="A0A642UKQ8"/>
<feature type="compositionally biased region" description="Polar residues" evidence="1">
    <location>
        <begin position="14"/>
        <end position="24"/>
    </location>
</feature>
<feature type="region of interest" description="Disordered" evidence="1">
    <location>
        <begin position="1"/>
        <end position="37"/>
    </location>
</feature>
<proteinExistence type="predicted"/>
<reference evidence="2 3" key="1">
    <citation type="submission" date="2019-07" db="EMBL/GenBank/DDBJ databases">
        <title>Genome assembly of two rare yeast pathogens: Diutina rugosa and Trichomonascus ciferrii.</title>
        <authorList>
            <person name="Mixao V."/>
            <person name="Saus E."/>
            <person name="Hansen A."/>
            <person name="Lass-Flor C."/>
            <person name="Gabaldon T."/>
        </authorList>
    </citation>
    <scope>NUCLEOTIDE SEQUENCE [LARGE SCALE GENOMIC DNA]</scope>
    <source>
        <strain evidence="2 3">CBS 613</strain>
    </source>
</reference>
<dbReference type="Proteomes" id="UP000449547">
    <property type="component" value="Unassembled WGS sequence"/>
</dbReference>
<name>A0A642UKQ8_DIURU</name>
<feature type="region of interest" description="Disordered" evidence="1">
    <location>
        <begin position="67"/>
        <end position="118"/>
    </location>
</feature>
<dbReference type="RefSeq" id="XP_034011541.1">
    <property type="nucleotide sequence ID" value="XM_034156434.1"/>
</dbReference>
<feature type="compositionally biased region" description="Basic residues" evidence="1">
    <location>
        <begin position="156"/>
        <end position="165"/>
    </location>
</feature>
<dbReference type="EMBL" id="SWFT01000106">
    <property type="protein sequence ID" value="KAA8900786.1"/>
    <property type="molecule type" value="Genomic_DNA"/>
</dbReference>
<dbReference type="OrthoDB" id="4026192at2759"/>
<gene>
    <name evidence="2" type="ORF">DIURU_003649</name>
</gene>
<sequence length="307" mass="33101">MNGDEELLPPLPANRNSVVSSETASLAKPPTPSDDDLFPVVVEESFAEYHLDSPSLVDHQYFVPKEIAQPMPKPSRLKSLKQGIRKLSLTPTKRNDSGSKSPSHESSPPPGAAASVTSVCSDDQAGAVATAATSVAPSTSSARASRSASLSSSRHSIPRSPKHSPHSSTSSLSNVLRTRAASVATPLTPPLTSPVITLSDNLSSSKLNVSSIEQSYFTQRRARSVADLTTVEELMEYTAYLSGQRRQITDAYDATHQRLSSSGWCTSNDLDNLQIQHESSLCQIDTKLIQIEERLNREFGVSYIDAH</sequence>
<feature type="region of interest" description="Disordered" evidence="1">
    <location>
        <begin position="131"/>
        <end position="174"/>
    </location>
</feature>
<dbReference type="OMA" id="ELMEYTA"/>
<evidence type="ECO:0000256" key="1">
    <source>
        <dbReference type="SAM" id="MobiDB-lite"/>
    </source>
</evidence>
<dbReference type="GeneID" id="54782300"/>
<accession>A0A642UKQ8</accession>
<keyword evidence="3" id="KW-1185">Reference proteome</keyword>
<organism evidence="2 3">
    <name type="scientific">Diutina rugosa</name>
    <name type="common">Yeast</name>
    <name type="synonym">Candida rugosa</name>
    <dbReference type="NCBI Taxonomy" id="5481"/>
    <lineage>
        <taxon>Eukaryota</taxon>
        <taxon>Fungi</taxon>
        <taxon>Dikarya</taxon>
        <taxon>Ascomycota</taxon>
        <taxon>Saccharomycotina</taxon>
        <taxon>Pichiomycetes</taxon>
        <taxon>Debaryomycetaceae</taxon>
        <taxon>Diutina</taxon>
    </lineage>
</organism>
<protein>
    <submittedName>
        <fullName evidence="2">Uncharacterized protein</fullName>
    </submittedName>
</protein>
<evidence type="ECO:0000313" key="2">
    <source>
        <dbReference type="EMBL" id="KAA8900786.1"/>
    </source>
</evidence>